<organism evidence="1 2">
    <name type="scientific">Coptis chinensis</name>
    <dbReference type="NCBI Taxonomy" id="261450"/>
    <lineage>
        <taxon>Eukaryota</taxon>
        <taxon>Viridiplantae</taxon>
        <taxon>Streptophyta</taxon>
        <taxon>Embryophyta</taxon>
        <taxon>Tracheophyta</taxon>
        <taxon>Spermatophyta</taxon>
        <taxon>Magnoliopsida</taxon>
        <taxon>Ranunculales</taxon>
        <taxon>Ranunculaceae</taxon>
        <taxon>Coptidoideae</taxon>
        <taxon>Coptis</taxon>
    </lineage>
</organism>
<accession>A0A835M7H4</accession>
<gene>
    <name evidence="1" type="ORF">IFM89_006454</name>
</gene>
<evidence type="ECO:0000313" key="1">
    <source>
        <dbReference type="EMBL" id="KAF9619267.1"/>
    </source>
</evidence>
<dbReference type="Proteomes" id="UP000631114">
    <property type="component" value="Unassembled WGS sequence"/>
</dbReference>
<protein>
    <submittedName>
        <fullName evidence="1">Uncharacterized protein</fullName>
    </submittedName>
</protein>
<dbReference type="EMBL" id="JADFTS010000002">
    <property type="protein sequence ID" value="KAF9619267.1"/>
    <property type="molecule type" value="Genomic_DNA"/>
</dbReference>
<name>A0A835M7H4_9MAGN</name>
<keyword evidence="2" id="KW-1185">Reference proteome</keyword>
<reference evidence="1 2" key="1">
    <citation type="submission" date="2020-10" db="EMBL/GenBank/DDBJ databases">
        <title>The Coptis chinensis genome and diversification of protoberbering-type alkaloids.</title>
        <authorList>
            <person name="Wang B."/>
            <person name="Shu S."/>
            <person name="Song C."/>
            <person name="Liu Y."/>
        </authorList>
    </citation>
    <scope>NUCLEOTIDE SEQUENCE [LARGE SCALE GENOMIC DNA]</scope>
    <source>
        <strain evidence="1">HL-2020</strain>
        <tissue evidence="1">Leaf</tissue>
    </source>
</reference>
<evidence type="ECO:0000313" key="2">
    <source>
        <dbReference type="Proteomes" id="UP000631114"/>
    </source>
</evidence>
<sequence length="108" mass="12709">MHSTVSVKFLRHTILDLEFFARRPRMSSFTRSLGLEKYNLNLMRFLCRRPACPVAFFVCALLPMELSPFGILDPFNLFLTPSLLCCRCFEKFVRRLCRQERRNMVAGL</sequence>
<dbReference type="AlphaFoldDB" id="A0A835M7H4"/>
<comment type="caution">
    <text evidence="1">The sequence shown here is derived from an EMBL/GenBank/DDBJ whole genome shotgun (WGS) entry which is preliminary data.</text>
</comment>
<proteinExistence type="predicted"/>